<evidence type="ECO:0000313" key="7">
    <source>
        <dbReference type="Proteomes" id="UP000322214"/>
    </source>
</evidence>
<dbReference type="Pfam" id="PF00515">
    <property type="entry name" value="TPR_1"/>
    <property type="match status" value="1"/>
</dbReference>
<dbReference type="Pfam" id="PF13432">
    <property type="entry name" value="TPR_16"/>
    <property type="match status" value="1"/>
</dbReference>
<feature type="domain" description="Outer membrane lipoprotein BamD-like" evidence="5">
    <location>
        <begin position="630"/>
        <end position="700"/>
    </location>
</feature>
<keyword evidence="3" id="KW-0812">Transmembrane</keyword>
<dbReference type="PANTHER" id="PTHR12558">
    <property type="entry name" value="CELL DIVISION CYCLE 16,23,27"/>
    <property type="match status" value="1"/>
</dbReference>
<accession>A0A5B9P1D0</accession>
<dbReference type="STRING" id="980251.GCA_001642875_04657"/>
<dbReference type="InterPro" id="IPR011990">
    <property type="entry name" value="TPR-like_helical_dom_sf"/>
</dbReference>
<dbReference type="SMART" id="SM00028">
    <property type="entry name" value="TPR"/>
    <property type="match status" value="10"/>
</dbReference>
<organism evidence="6 7">
    <name type="scientific">Mariniblastus fucicola</name>
    <dbReference type="NCBI Taxonomy" id="980251"/>
    <lineage>
        <taxon>Bacteria</taxon>
        <taxon>Pseudomonadati</taxon>
        <taxon>Planctomycetota</taxon>
        <taxon>Planctomycetia</taxon>
        <taxon>Pirellulales</taxon>
        <taxon>Pirellulaceae</taxon>
        <taxon>Mariniblastus</taxon>
    </lineage>
</organism>
<name>A0A5B9P1D0_9BACT</name>
<keyword evidence="7" id="KW-1185">Reference proteome</keyword>
<sequence length="1130" mass="125791">MVRQQTLSLNGVLNFALLTGWMLLAGLVASPLVAQESKTDKKAYDLEQTAANAQNEKDYEFARKLWQEILDTYPESKASRKAWYNLGNCCYNLEDYGSAILAFKKALPIMQEDESPAIPEMLLALGYSRIMEGRRLAESDPDESSSQYTTAANDLNTVLLNHSDSPQAGAAAHYRGKAFEELGQNDDAKTAYEQSVEIQDNDLRIESMYALGRLSLKENEFEDAGRWYDRIRTVVDKEKGHPLLNDTNLNYAESLINFGIQQLKKDDIEVANKKFRDAKAILAEVIADEHYDARDDAIFLDASCSMYLGDDAKAAELFESVSQIKSSELREKALVLAGSSWLKAGDKDRGTAALKSAINSTSSFAVDAVHELALWLIDAGRSQEAFDLTEEWSTKIKGHPLEVDVLLDRANASRGVPELASLSSNLYADIASKYPSHPLAPKCLYWSAFSNYESNDYNKAIDQAKAFEEDYPGDELLAGMWEVLGDSLLMKGQHREAEAVFRNLATDFQGNKKDLSWWITRAGFASYLQGNFDETIQWLEKQDASITLPQHKAESLHWIGSSHFQNGQYEEAAEKLQQSLDIDRKWNRTPEVMLALVNAQLKLSKFDEAEQTATTMIEAFPKNPNDIVGRALYAVGDESLEVKQYDRAIRNFDLLATKFVDSELTPFAIYRAGYAAVENDDGEDAAKRFADFLEKYPKHELTQNATLGRTNALRMSGNTEESIAGLKQLVETATGEETIRKATYQLGLAYVDSGDWPNAVATFSSMTDALTADTPDADKVWYELAWAQRENGEPDDSLVSFAKLVEVYPTSTFAPEAHFLLGSQAYNEKDFDTAIEHYTAAGSDSARDEIREKSRYKLGWCHYKKEDFDAAGAQFKKQAEEFPNGKLYADGRYMIAQCAWRSNDFDEAFEAYTVAKPVIEEYSQLDERVKKYTSPTLLNGARAGNKTKNFVQAAEMAQALIEMPDVTESVKQEAQLEFGIAKVAIGELDAASGPLDDASLADGETGAHAKALLGDIFFKQAVDAAKAGDTITSKQRFNEAIEAYGNVYYGYGGSLAPAEVKSWQAYASYEAARCYMVQINEAKSVDKVILVGKAIDRYQYLVTRFPEHALAAEANKQISKLNALKEKFAN</sequence>
<dbReference type="SUPFAM" id="SSF48452">
    <property type="entry name" value="TPR-like"/>
    <property type="match status" value="4"/>
</dbReference>
<evidence type="ECO:0000256" key="3">
    <source>
        <dbReference type="SAM" id="Phobius"/>
    </source>
</evidence>
<dbReference type="Pfam" id="PF13525">
    <property type="entry name" value="YfiO"/>
    <property type="match status" value="1"/>
</dbReference>
<dbReference type="RefSeq" id="WP_075082643.1">
    <property type="nucleotide sequence ID" value="NZ_CP042912.1"/>
</dbReference>
<reference evidence="6 7" key="1">
    <citation type="submission" date="2019-08" db="EMBL/GenBank/DDBJ databases">
        <title>Deep-cultivation of Planctomycetes and their phenomic and genomic characterization uncovers novel biology.</title>
        <authorList>
            <person name="Wiegand S."/>
            <person name="Jogler M."/>
            <person name="Boedeker C."/>
            <person name="Pinto D."/>
            <person name="Vollmers J."/>
            <person name="Rivas-Marin E."/>
            <person name="Kohn T."/>
            <person name="Peeters S.H."/>
            <person name="Heuer A."/>
            <person name="Rast P."/>
            <person name="Oberbeckmann S."/>
            <person name="Bunk B."/>
            <person name="Jeske O."/>
            <person name="Meyerdierks A."/>
            <person name="Storesund J.E."/>
            <person name="Kallscheuer N."/>
            <person name="Luecker S."/>
            <person name="Lage O.M."/>
            <person name="Pohl T."/>
            <person name="Merkel B.J."/>
            <person name="Hornburger P."/>
            <person name="Mueller R.-W."/>
            <person name="Bruemmer F."/>
            <person name="Labrenz M."/>
            <person name="Spormann A.M."/>
            <person name="Op den Camp H."/>
            <person name="Overmann J."/>
            <person name="Amann R."/>
            <person name="Jetten M.S.M."/>
            <person name="Mascher T."/>
            <person name="Medema M.H."/>
            <person name="Devos D.P."/>
            <person name="Kaster A.-K."/>
            <person name="Ovreas L."/>
            <person name="Rohde M."/>
            <person name="Galperin M.Y."/>
            <person name="Jogler C."/>
        </authorList>
    </citation>
    <scope>NUCLEOTIDE SEQUENCE [LARGE SCALE GENOMIC DNA]</scope>
    <source>
        <strain evidence="6 7">FC18</strain>
    </source>
</reference>
<dbReference type="InterPro" id="IPR039565">
    <property type="entry name" value="BamD-like"/>
</dbReference>
<dbReference type="Proteomes" id="UP000322214">
    <property type="component" value="Chromosome"/>
</dbReference>
<proteinExistence type="predicted"/>
<dbReference type="InterPro" id="IPR019734">
    <property type="entry name" value="TPR_rpt"/>
</dbReference>
<keyword evidence="2" id="KW-0802">TPR repeat</keyword>
<dbReference type="AlphaFoldDB" id="A0A5B9P1D0"/>
<feature type="repeat" description="TPR" evidence="2">
    <location>
        <begin position="553"/>
        <end position="586"/>
    </location>
</feature>
<dbReference type="Gene3D" id="1.25.40.10">
    <property type="entry name" value="Tetratricopeptide repeat domain"/>
    <property type="match status" value="8"/>
</dbReference>
<evidence type="ECO:0000256" key="2">
    <source>
        <dbReference type="PROSITE-ProRule" id="PRU00339"/>
    </source>
</evidence>
<dbReference type="EMBL" id="CP042912">
    <property type="protein sequence ID" value="QEG20327.1"/>
    <property type="molecule type" value="Genomic_DNA"/>
</dbReference>
<dbReference type="Pfam" id="PF09976">
    <property type="entry name" value="TPR_21"/>
    <property type="match status" value="1"/>
</dbReference>
<keyword evidence="3" id="KW-0472">Membrane</keyword>
<evidence type="ECO:0000313" key="6">
    <source>
        <dbReference type="EMBL" id="QEG20327.1"/>
    </source>
</evidence>
<gene>
    <name evidence="6" type="ORF">MFFC18_01740</name>
</gene>
<evidence type="ECO:0000259" key="4">
    <source>
        <dbReference type="Pfam" id="PF09976"/>
    </source>
</evidence>
<dbReference type="PANTHER" id="PTHR12558:SF13">
    <property type="entry name" value="CELL DIVISION CYCLE PROTEIN 27 HOMOLOG"/>
    <property type="match status" value="1"/>
</dbReference>
<dbReference type="PROSITE" id="PS50005">
    <property type="entry name" value="TPR"/>
    <property type="match status" value="2"/>
</dbReference>
<dbReference type="Pfam" id="PF14559">
    <property type="entry name" value="TPR_19"/>
    <property type="match status" value="1"/>
</dbReference>
<evidence type="ECO:0000259" key="5">
    <source>
        <dbReference type="Pfam" id="PF13525"/>
    </source>
</evidence>
<protein>
    <submittedName>
        <fullName evidence="6">Tol-pal system protein YbgF</fullName>
    </submittedName>
</protein>
<evidence type="ECO:0000256" key="1">
    <source>
        <dbReference type="ARBA" id="ARBA00022729"/>
    </source>
</evidence>
<dbReference type="OrthoDB" id="9757961at2"/>
<keyword evidence="3" id="KW-1133">Transmembrane helix</keyword>
<feature type="domain" description="Ancillary SecYEG translocon subunit/Cell division coordinator CpoB TPR" evidence="4">
    <location>
        <begin position="787"/>
        <end position="916"/>
    </location>
</feature>
<dbReference type="InterPro" id="IPR018704">
    <property type="entry name" value="SecYEG/CpoB_TPR"/>
</dbReference>
<feature type="transmembrane region" description="Helical" evidence="3">
    <location>
        <begin position="12"/>
        <end position="34"/>
    </location>
</feature>
<dbReference type="KEGG" id="mff:MFFC18_01740"/>
<keyword evidence="1" id="KW-0732">Signal</keyword>
<feature type="repeat" description="TPR" evidence="2">
    <location>
        <begin position="80"/>
        <end position="113"/>
    </location>
</feature>